<gene>
    <name evidence="3" type="ordered locus">Ilyop_0359</name>
</gene>
<dbReference type="Pfam" id="PF13100">
    <property type="entry name" value="OstA_2"/>
    <property type="match status" value="1"/>
</dbReference>
<evidence type="ECO:0000313" key="3">
    <source>
        <dbReference type="EMBL" id="ADO82147.1"/>
    </source>
</evidence>
<dbReference type="GO" id="GO:0005886">
    <property type="term" value="C:plasma membrane"/>
    <property type="evidence" value="ECO:0007669"/>
    <property type="project" value="TreeGrafter"/>
</dbReference>
<proteinExistence type="predicted"/>
<dbReference type="OrthoDB" id="89860at2"/>
<feature type="domain" description="Organic solvent tolerance-like N-terminal" evidence="1">
    <location>
        <begin position="459"/>
        <end position="512"/>
    </location>
</feature>
<dbReference type="RefSeq" id="WP_013386817.1">
    <property type="nucleotide sequence ID" value="NC_014632.1"/>
</dbReference>
<organism evidence="3 4">
    <name type="scientific">Ilyobacter polytropus (strain ATCC 51220 / DSM 2926 / LMG 16218 / CuHBu1)</name>
    <dbReference type="NCBI Taxonomy" id="572544"/>
    <lineage>
        <taxon>Bacteria</taxon>
        <taxon>Fusobacteriati</taxon>
        <taxon>Fusobacteriota</taxon>
        <taxon>Fusobacteriia</taxon>
        <taxon>Fusobacteriales</taxon>
        <taxon>Fusobacteriaceae</taxon>
        <taxon>Ilyobacter</taxon>
    </lineage>
</organism>
<reference evidence="3 4" key="1">
    <citation type="journal article" date="2010" name="Stand. Genomic Sci.">
        <title>Complete genome sequence of Ilyobacter polytropus type strain (CuHbu1).</title>
        <authorList>
            <person name="Sikorski J."/>
            <person name="Chertkov O."/>
            <person name="Lapidus A."/>
            <person name="Nolan M."/>
            <person name="Lucas S."/>
            <person name="Del Rio T.G."/>
            <person name="Tice H."/>
            <person name="Cheng J.F."/>
            <person name="Tapia R."/>
            <person name="Han C."/>
            <person name="Goodwin L."/>
            <person name="Pitluck S."/>
            <person name="Liolios K."/>
            <person name="Ivanova N."/>
            <person name="Mavromatis K."/>
            <person name="Mikhailova N."/>
            <person name="Pati A."/>
            <person name="Chen A."/>
            <person name="Palaniappan K."/>
            <person name="Land M."/>
            <person name="Hauser L."/>
            <person name="Chang Y.J."/>
            <person name="Jeffries C.D."/>
            <person name="Brambilla E."/>
            <person name="Yasawong M."/>
            <person name="Rohde M."/>
            <person name="Pukall R."/>
            <person name="Spring S."/>
            <person name="Goker M."/>
            <person name="Woyke T."/>
            <person name="Bristow J."/>
            <person name="Eisen J.A."/>
            <person name="Markowitz V."/>
            <person name="Hugenholtz P."/>
            <person name="Kyrpides N.C."/>
            <person name="Klenk H.P."/>
        </authorList>
    </citation>
    <scope>NUCLEOTIDE SEQUENCE [LARGE SCALE GENOMIC DNA]</scope>
    <source>
        <strain evidence="4">ATCC 51220 / DSM 2926 / LMG 16218 / CuHBu1</strain>
    </source>
</reference>
<dbReference type="EMBL" id="CP002281">
    <property type="protein sequence ID" value="ADO82147.1"/>
    <property type="molecule type" value="Genomic_DNA"/>
</dbReference>
<accession>E3HAZ8</accession>
<protein>
    <submittedName>
        <fullName evidence="3">OstA family protein</fullName>
    </submittedName>
</protein>
<dbReference type="PANTHER" id="PTHR37481">
    <property type="entry name" value="LIPOPOLYSACCHARIDE EXPORT SYSTEM PROTEIN LPTC"/>
    <property type="match status" value="1"/>
</dbReference>
<dbReference type="Gene3D" id="2.60.450.10">
    <property type="entry name" value="Lipopolysaccharide (LPS) transport protein A like domain"/>
    <property type="match status" value="3"/>
</dbReference>
<dbReference type="eggNOG" id="COG1934">
    <property type="taxonomic scope" value="Bacteria"/>
</dbReference>
<dbReference type="Proteomes" id="UP000006875">
    <property type="component" value="Chromosome"/>
</dbReference>
<dbReference type="AlphaFoldDB" id="E3HAZ8"/>
<dbReference type="InterPro" id="IPR005653">
    <property type="entry name" value="OstA-like_N"/>
</dbReference>
<dbReference type="KEGG" id="ipo:Ilyop_0359"/>
<dbReference type="STRING" id="572544.Ilyop_0359"/>
<keyword evidence="4" id="KW-1185">Reference proteome</keyword>
<dbReference type="InterPro" id="IPR052363">
    <property type="entry name" value="LPS_export_LptC"/>
</dbReference>
<dbReference type="Pfam" id="PF03968">
    <property type="entry name" value="LptD_N"/>
    <property type="match status" value="1"/>
</dbReference>
<name>E3HAZ8_ILYPC</name>
<sequence length="752" mass="84099">MKMSYVNLDGDILMESEKIKVSADKIRYSDDTKIADIIGNIKVKGENLSEDTPGSLEGSFKNARYNLESKVLEAWDPFVIDYNGIKLYGDKLIYYEETGNFLVSENVHAEKDGFTLYMDSIEHKSAENTVIFHCEIQGGDDIYSIKGKNGYYDTLKKQVELKGDVVVSSKDGKELKADRGIYETETKVLYAYGDTKDVIYKSPDGKVTSKEIVYKSETEELFLNKKYTFSNQEYTSKGEKFYYNNLTGAGKAEKGDIKSKEFYGKGNLLEFNTQEKYYEAVGDAYFENSDYSVESSKLTYDQNSGQVTVPGKYTARGKNKNEIFKGLEATYNTQSGDFVSPGKFSGENSDYNFEGVDLTYNKISGIGKIDRDIIITGKRNGTKITGDRGNFKNGEFADIIGNIIVESKDITATGNKATYKQQEDKVYIPGNIKLKGKTSDFNGIMRDGVFDTEKSVYTGKAFEGKSDTATASGDFIKYYTEKDSFELTGNVVLKDPETEIRGSQAEYFIDSNEMQAKQPFKVFYDNLVINSAKGKFNMDSKSLDGNKVVITSNNDEKLQGDHVFGSFADKKVDFVGNVKASMYQTDKKTGKKEPVNFEGNSARVYFIEDNGYKANRSEIKDNGVFRYSGMTLHSDYLELDLVRNLALGREGSRLIMENGTEVTSDIVDVNLTTEVANLINNVEITNFSQESGYTKATADKGIIRNKEKIAELEGNVKAESATATIEADKGIYDMNTNKFKAIGNVFINYKTN</sequence>
<dbReference type="PANTHER" id="PTHR37481:SF1">
    <property type="entry name" value="LIPOPOLYSACCHARIDE EXPORT SYSTEM PROTEIN LPTC"/>
    <property type="match status" value="1"/>
</dbReference>
<feature type="domain" description="Organic solvent tolerance-like N-terminal" evidence="2">
    <location>
        <begin position="63"/>
        <end position="171"/>
    </location>
</feature>
<evidence type="ECO:0000259" key="1">
    <source>
        <dbReference type="Pfam" id="PF03968"/>
    </source>
</evidence>
<evidence type="ECO:0000259" key="2">
    <source>
        <dbReference type="Pfam" id="PF13100"/>
    </source>
</evidence>
<dbReference type="GO" id="GO:0030288">
    <property type="term" value="C:outer membrane-bounded periplasmic space"/>
    <property type="evidence" value="ECO:0007669"/>
    <property type="project" value="TreeGrafter"/>
</dbReference>
<dbReference type="GO" id="GO:0017089">
    <property type="term" value="F:glycolipid transfer activity"/>
    <property type="evidence" value="ECO:0007669"/>
    <property type="project" value="TreeGrafter"/>
</dbReference>
<evidence type="ECO:0000313" key="4">
    <source>
        <dbReference type="Proteomes" id="UP000006875"/>
    </source>
</evidence>
<dbReference type="HOGENOM" id="CLU_015043_0_0_0"/>
<dbReference type="GO" id="GO:0015920">
    <property type="term" value="P:lipopolysaccharide transport"/>
    <property type="evidence" value="ECO:0007669"/>
    <property type="project" value="TreeGrafter"/>
</dbReference>